<dbReference type="AlphaFoldDB" id="A0AA35VDF2"/>
<dbReference type="Proteomes" id="UP001177003">
    <property type="component" value="Chromosome 1"/>
</dbReference>
<accession>A0AA35VDF2</accession>
<keyword evidence="2" id="KW-1185">Reference proteome</keyword>
<sequence length="185" mass="21250">MPNWITERSNGPSISFTIPSSSNNLTGLNFCCVLASPFHQQPLNNLPKIIISNITKTRTWICHHYLEMVFLRRNGLTLLSHWMFGMNEMECGDHVTVTVRWTPHDIGDAVIKECGMVPALKSECSSELSLEESLYWRMTPKVITRIAYRAKFLGAWERGYATFIRGLLNLFKPYSSTYKHVYTNV</sequence>
<name>A0AA35VDF2_LACSI</name>
<evidence type="ECO:0000313" key="1">
    <source>
        <dbReference type="EMBL" id="CAI9269630.1"/>
    </source>
</evidence>
<reference evidence="1" key="1">
    <citation type="submission" date="2023-04" db="EMBL/GenBank/DDBJ databases">
        <authorList>
            <person name="Vijverberg K."/>
            <person name="Xiong W."/>
            <person name="Schranz E."/>
        </authorList>
    </citation>
    <scope>NUCLEOTIDE SEQUENCE</scope>
</reference>
<evidence type="ECO:0000313" key="2">
    <source>
        <dbReference type="Proteomes" id="UP001177003"/>
    </source>
</evidence>
<protein>
    <submittedName>
        <fullName evidence="1">Uncharacterized protein</fullName>
    </submittedName>
</protein>
<organism evidence="1 2">
    <name type="scientific">Lactuca saligna</name>
    <name type="common">Willowleaf lettuce</name>
    <dbReference type="NCBI Taxonomy" id="75948"/>
    <lineage>
        <taxon>Eukaryota</taxon>
        <taxon>Viridiplantae</taxon>
        <taxon>Streptophyta</taxon>
        <taxon>Embryophyta</taxon>
        <taxon>Tracheophyta</taxon>
        <taxon>Spermatophyta</taxon>
        <taxon>Magnoliopsida</taxon>
        <taxon>eudicotyledons</taxon>
        <taxon>Gunneridae</taxon>
        <taxon>Pentapetalae</taxon>
        <taxon>asterids</taxon>
        <taxon>campanulids</taxon>
        <taxon>Asterales</taxon>
        <taxon>Asteraceae</taxon>
        <taxon>Cichorioideae</taxon>
        <taxon>Cichorieae</taxon>
        <taxon>Lactucinae</taxon>
        <taxon>Lactuca</taxon>
    </lineage>
</organism>
<gene>
    <name evidence="1" type="ORF">LSALG_LOCUS9990</name>
</gene>
<dbReference type="EMBL" id="OX465077">
    <property type="protein sequence ID" value="CAI9269630.1"/>
    <property type="molecule type" value="Genomic_DNA"/>
</dbReference>
<proteinExistence type="predicted"/>